<sequence>MKNILLAFCSLILLASCSSVNGLKSKSGKSQMSINNSSWRVAGDIKGTVPTLLIKDGKISGNAGCNNYFSNEVNLDPTVGNFSVKNIGSTRKMCPNMEVETNFLKMLDETTKYVVKDNVLELYKDNLLLLRFNKM</sequence>
<dbReference type="AlphaFoldDB" id="A0A1H6AH30"/>
<dbReference type="Gene3D" id="2.40.128.270">
    <property type="match status" value="1"/>
</dbReference>
<evidence type="ECO:0000256" key="1">
    <source>
        <dbReference type="SAM" id="SignalP"/>
    </source>
</evidence>
<dbReference type="PANTHER" id="PTHR35535:SF1">
    <property type="entry name" value="HEAT SHOCK PROTEIN HSLJ"/>
    <property type="match status" value="1"/>
</dbReference>
<reference evidence="4" key="1">
    <citation type="submission" date="2016-10" db="EMBL/GenBank/DDBJ databases">
        <authorList>
            <person name="Varghese N."/>
            <person name="Submissions S."/>
        </authorList>
    </citation>
    <scope>NUCLEOTIDE SEQUENCE [LARGE SCALE GENOMIC DNA]</scope>
    <source>
        <strain evidence="4">DSM 21580</strain>
    </source>
</reference>
<dbReference type="InterPro" id="IPR005184">
    <property type="entry name" value="DUF306_Meta_HslJ"/>
</dbReference>
<accession>A0A1H6AH30</accession>
<protein>
    <submittedName>
        <fullName evidence="3">Heat shock protein HslJ</fullName>
    </submittedName>
</protein>
<organism evidence="3 4">
    <name type="scientific">Halpernia humi</name>
    <dbReference type="NCBI Taxonomy" id="493375"/>
    <lineage>
        <taxon>Bacteria</taxon>
        <taxon>Pseudomonadati</taxon>
        <taxon>Bacteroidota</taxon>
        <taxon>Flavobacteriia</taxon>
        <taxon>Flavobacteriales</taxon>
        <taxon>Weeksellaceae</taxon>
        <taxon>Chryseobacterium group</taxon>
        <taxon>Halpernia</taxon>
    </lineage>
</organism>
<keyword evidence="3" id="KW-0346">Stress response</keyword>
<keyword evidence="1" id="KW-0732">Signal</keyword>
<evidence type="ECO:0000313" key="3">
    <source>
        <dbReference type="EMBL" id="SEG47464.1"/>
    </source>
</evidence>
<name>A0A1H6AH30_9FLAO</name>
<dbReference type="PANTHER" id="PTHR35535">
    <property type="entry name" value="HEAT SHOCK PROTEIN HSLJ"/>
    <property type="match status" value="1"/>
</dbReference>
<dbReference type="OrthoDB" id="880459at2"/>
<feature type="signal peptide" evidence="1">
    <location>
        <begin position="1"/>
        <end position="21"/>
    </location>
</feature>
<feature type="chain" id="PRO_5009292717" evidence="1">
    <location>
        <begin position="22"/>
        <end position="135"/>
    </location>
</feature>
<gene>
    <name evidence="3" type="ORF">SAMN05421847_2413</name>
</gene>
<keyword evidence="4" id="KW-1185">Reference proteome</keyword>
<dbReference type="Proteomes" id="UP000236738">
    <property type="component" value="Unassembled WGS sequence"/>
</dbReference>
<evidence type="ECO:0000259" key="2">
    <source>
        <dbReference type="Pfam" id="PF03724"/>
    </source>
</evidence>
<feature type="domain" description="DUF306" evidence="2">
    <location>
        <begin position="50"/>
        <end position="126"/>
    </location>
</feature>
<dbReference type="Pfam" id="PF03724">
    <property type="entry name" value="META"/>
    <property type="match status" value="1"/>
</dbReference>
<dbReference type="InterPro" id="IPR053147">
    <property type="entry name" value="Hsp_HslJ-like"/>
</dbReference>
<proteinExistence type="predicted"/>
<dbReference type="EMBL" id="FNUS01000006">
    <property type="protein sequence ID" value="SEG47464.1"/>
    <property type="molecule type" value="Genomic_DNA"/>
</dbReference>
<dbReference type="PROSITE" id="PS51257">
    <property type="entry name" value="PROKAR_LIPOPROTEIN"/>
    <property type="match status" value="1"/>
</dbReference>
<dbReference type="InterPro" id="IPR038670">
    <property type="entry name" value="HslJ-like_sf"/>
</dbReference>
<dbReference type="RefSeq" id="WP_103914283.1">
    <property type="nucleotide sequence ID" value="NZ_FNUS01000006.1"/>
</dbReference>
<evidence type="ECO:0000313" key="4">
    <source>
        <dbReference type="Proteomes" id="UP000236738"/>
    </source>
</evidence>